<dbReference type="Gene3D" id="2.10.25.10">
    <property type="entry name" value="Laminin"/>
    <property type="match status" value="1"/>
</dbReference>
<dbReference type="GO" id="GO:0007166">
    <property type="term" value="P:cell surface receptor signaling pathway"/>
    <property type="evidence" value="ECO:0007669"/>
    <property type="project" value="InterPro"/>
</dbReference>
<comment type="caution">
    <text evidence="10">Lacks conserved residue(s) required for the propagation of feature annotation.</text>
</comment>
<feature type="domain" description="Protein kinase" evidence="14">
    <location>
        <begin position="459"/>
        <end position="732"/>
    </location>
</feature>
<protein>
    <submittedName>
        <fullName evidence="16">Uncharacterized protein</fullName>
    </submittedName>
</protein>
<dbReference type="SUPFAM" id="SSF57196">
    <property type="entry name" value="EGF/Laminin"/>
    <property type="match status" value="1"/>
</dbReference>
<evidence type="ECO:0000256" key="3">
    <source>
        <dbReference type="ARBA" id="ARBA00022679"/>
    </source>
</evidence>
<sequence length="732" mass="80579">MTTPSQPQLLALHTLFLTAGALLIQAATIDEQHEPLPITRPGCPDKCGDISIPFPFGLKRGCFLEGFEITCNHSFQPPRAFLQFSGAGASAKTTNVFSYSATNTGNFSMVNQHKTDVLPVELIDISVAKNEARAYGAVASICSKNATDGFVRMTFTTLAHGIDGPKSPFLFSVARNVLIGVGLEVQPVAFKYNTGLGAQGKKYLVDCRSSLNENLQLASNGSCSGRGCCQASLPEAMPLTGVSVVMYPNNNNSLWVTNPCSFAMVVEDSWYNFSTADLYGNTSDKFPKGVPYVIDFAIRNARCPPKDQEPSLGYACLSGNSSCEDVTNGYVCKCLEHYEGNPYIPNGCQDIDECKHPDLYPCSSDGICNNRLLGYDCPCKPGKKGDGKKGTCQDVFPLVAKMIVGMIGGFFVLAALLFLILFRKEKMKMREFYEKNGGSILEKAKIIKLFKKEELKDILKSKNLIGKGGFGEVYKGLLDNKLVAVKKPIRGTVLENEQFANEVIIQSQVIHKNIVRLIGCCLEVDTPMLVYEFLPKGNLEDILHSIKKVVPLNLDVRLSIAAQSADGLAYMHSKTNNKILHGDVKPANILLDDNFMPKISDFGISRLIARDREHADKVVGDMSYMDPVYMQTGLLTEKSDVYSFGVVILELISRKKATCSTDNSLVRNFIEAYKEKRVAELFDNEIALTSNLELLHSLARIVVECLNLDVDQRPSMIDVAERLLKLHRSRNP</sequence>
<dbReference type="InterPro" id="IPR000719">
    <property type="entry name" value="Prot_kinase_dom"/>
</dbReference>
<dbReference type="GO" id="GO:0005886">
    <property type="term" value="C:plasma membrane"/>
    <property type="evidence" value="ECO:0007669"/>
    <property type="project" value="TreeGrafter"/>
</dbReference>
<keyword evidence="12" id="KW-0812">Transmembrane</keyword>
<proteinExistence type="predicted"/>
<evidence type="ECO:0000256" key="7">
    <source>
        <dbReference type="ARBA" id="ARBA00022840"/>
    </source>
</evidence>
<keyword evidence="12" id="KW-1133">Transmembrane helix</keyword>
<evidence type="ECO:0000259" key="15">
    <source>
        <dbReference type="PROSITE" id="PS50026"/>
    </source>
</evidence>
<evidence type="ECO:0000256" key="2">
    <source>
        <dbReference type="ARBA" id="ARBA00022527"/>
    </source>
</evidence>
<feature type="chain" id="PRO_5032658221" evidence="13">
    <location>
        <begin position="27"/>
        <end position="732"/>
    </location>
</feature>
<keyword evidence="3" id="KW-0808">Transferase</keyword>
<feature type="domain" description="EGF-like" evidence="15">
    <location>
        <begin position="350"/>
        <end position="393"/>
    </location>
</feature>
<keyword evidence="9" id="KW-0325">Glycoprotein</keyword>
<dbReference type="GO" id="GO:0004674">
    <property type="term" value="F:protein serine/threonine kinase activity"/>
    <property type="evidence" value="ECO:0007669"/>
    <property type="project" value="UniProtKB-KW"/>
</dbReference>
<dbReference type="InterPro" id="IPR001245">
    <property type="entry name" value="Ser-Thr/Tyr_kinase_cat_dom"/>
</dbReference>
<dbReference type="SMART" id="SM00220">
    <property type="entry name" value="S_TKc"/>
    <property type="match status" value="1"/>
</dbReference>
<dbReference type="InterPro" id="IPR025287">
    <property type="entry name" value="WAK_GUB"/>
</dbReference>
<accession>A0A835DTG1</accession>
<evidence type="ECO:0000256" key="12">
    <source>
        <dbReference type="SAM" id="Phobius"/>
    </source>
</evidence>
<dbReference type="Pfam" id="PF07714">
    <property type="entry name" value="PK_Tyr_Ser-Thr"/>
    <property type="match status" value="1"/>
</dbReference>
<dbReference type="InterPro" id="IPR045274">
    <property type="entry name" value="WAK-like"/>
</dbReference>
<dbReference type="InterPro" id="IPR001881">
    <property type="entry name" value="EGF-like_Ca-bd_dom"/>
</dbReference>
<dbReference type="Proteomes" id="UP000636709">
    <property type="component" value="Unassembled WGS sequence"/>
</dbReference>
<evidence type="ECO:0000313" key="17">
    <source>
        <dbReference type="Proteomes" id="UP000636709"/>
    </source>
</evidence>
<dbReference type="PANTHER" id="PTHR27005:SF461">
    <property type="entry name" value="PROTEIN KINASE DOMAIN-CONTAINING PROTEIN"/>
    <property type="match status" value="1"/>
</dbReference>
<comment type="caution">
    <text evidence="16">The sequence shown here is derived from an EMBL/GenBank/DDBJ whole genome shotgun (WGS) entry which is preliminary data.</text>
</comment>
<dbReference type="InterPro" id="IPR008271">
    <property type="entry name" value="Ser/Thr_kinase_AS"/>
</dbReference>
<dbReference type="FunFam" id="3.30.200.20:FF:000337">
    <property type="entry name" value="Wall-associated receptor kinase 3"/>
    <property type="match status" value="1"/>
</dbReference>
<evidence type="ECO:0000256" key="9">
    <source>
        <dbReference type="ARBA" id="ARBA00023180"/>
    </source>
</evidence>
<keyword evidence="8" id="KW-1015">Disulfide bond</keyword>
<evidence type="ECO:0000256" key="11">
    <source>
        <dbReference type="PROSITE-ProRule" id="PRU10141"/>
    </source>
</evidence>
<dbReference type="AlphaFoldDB" id="A0A835DTG1"/>
<dbReference type="GO" id="GO:0005509">
    <property type="term" value="F:calcium ion binding"/>
    <property type="evidence" value="ECO:0007669"/>
    <property type="project" value="InterPro"/>
</dbReference>
<keyword evidence="4 13" id="KW-0732">Signal</keyword>
<dbReference type="InterPro" id="IPR018097">
    <property type="entry name" value="EGF_Ca-bd_CS"/>
</dbReference>
<evidence type="ECO:0000256" key="6">
    <source>
        <dbReference type="ARBA" id="ARBA00022777"/>
    </source>
</evidence>
<reference evidence="16" key="1">
    <citation type="submission" date="2020-07" db="EMBL/GenBank/DDBJ databases">
        <title>Genome sequence and genetic diversity analysis of an under-domesticated orphan crop, white fonio (Digitaria exilis).</title>
        <authorList>
            <person name="Bennetzen J.L."/>
            <person name="Chen S."/>
            <person name="Ma X."/>
            <person name="Wang X."/>
            <person name="Yssel A.E.J."/>
            <person name="Chaluvadi S.R."/>
            <person name="Johnson M."/>
            <person name="Gangashetty P."/>
            <person name="Hamidou F."/>
            <person name="Sanogo M.D."/>
            <person name="Zwaenepoel A."/>
            <person name="Wallace J."/>
            <person name="Van De Peer Y."/>
            <person name="Van Deynze A."/>
        </authorList>
    </citation>
    <scope>NUCLEOTIDE SEQUENCE</scope>
    <source>
        <tissue evidence="16">Leaves</tissue>
    </source>
</reference>
<dbReference type="PROSITE" id="PS00108">
    <property type="entry name" value="PROTEIN_KINASE_ST"/>
    <property type="match status" value="1"/>
</dbReference>
<keyword evidence="5 11" id="KW-0547">Nucleotide-binding</keyword>
<dbReference type="PROSITE" id="PS01187">
    <property type="entry name" value="EGF_CA"/>
    <property type="match status" value="1"/>
</dbReference>
<dbReference type="CDD" id="cd00054">
    <property type="entry name" value="EGF_CA"/>
    <property type="match status" value="1"/>
</dbReference>
<evidence type="ECO:0000256" key="1">
    <source>
        <dbReference type="ARBA" id="ARBA00004479"/>
    </source>
</evidence>
<dbReference type="InterPro" id="IPR011009">
    <property type="entry name" value="Kinase-like_dom_sf"/>
</dbReference>
<dbReference type="CDD" id="cd14066">
    <property type="entry name" value="STKc_IRAK"/>
    <property type="match status" value="1"/>
</dbReference>
<dbReference type="SUPFAM" id="SSF56112">
    <property type="entry name" value="Protein kinase-like (PK-like)"/>
    <property type="match status" value="1"/>
</dbReference>
<dbReference type="GO" id="GO:0030247">
    <property type="term" value="F:polysaccharide binding"/>
    <property type="evidence" value="ECO:0007669"/>
    <property type="project" value="InterPro"/>
</dbReference>
<dbReference type="InterPro" id="IPR000152">
    <property type="entry name" value="EGF-type_Asp/Asn_hydroxyl_site"/>
</dbReference>
<dbReference type="PROSITE" id="PS50011">
    <property type="entry name" value="PROTEIN_KINASE_DOM"/>
    <property type="match status" value="1"/>
</dbReference>
<comment type="subcellular location">
    <subcellularLocation>
        <location evidence="1">Membrane</location>
        <topology evidence="1">Single-pass type I membrane protein</topology>
    </subcellularLocation>
</comment>
<dbReference type="PANTHER" id="PTHR27005">
    <property type="entry name" value="WALL-ASSOCIATED RECEPTOR KINASE-LIKE 21"/>
    <property type="match status" value="1"/>
</dbReference>
<dbReference type="Pfam" id="PF13947">
    <property type="entry name" value="GUB_WAK_bind"/>
    <property type="match status" value="1"/>
</dbReference>
<keyword evidence="12" id="KW-0472">Membrane</keyword>
<evidence type="ECO:0000256" key="13">
    <source>
        <dbReference type="SAM" id="SignalP"/>
    </source>
</evidence>
<keyword evidence="6" id="KW-0418">Kinase</keyword>
<feature type="signal peptide" evidence="13">
    <location>
        <begin position="1"/>
        <end position="26"/>
    </location>
</feature>
<dbReference type="OrthoDB" id="674570at2759"/>
<evidence type="ECO:0000256" key="4">
    <source>
        <dbReference type="ARBA" id="ARBA00022729"/>
    </source>
</evidence>
<dbReference type="InterPro" id="IPR000742">
    <property type="entry name" value="EGF"/>
</dbReference>
<dbReference type="FunFam" id="1.10.510.10:FF:000606">
    <property type="entry name" value="Wall-associated receptor kinase 3"/>
    <property type="match status" value="1"/>
</dbReference>
<feature type="transmembrane region" description="Helical" evidence="12">
    <location>
        <begin position="398"/>
        <end position="422"/>
    </location>
</feature>
<dbReference type="EMBL" id="JACEFO010003186">
    <property type="protein sequence ID" value="KAF8643437.1"/>
    <property type="molecule type" value="Genomic_DNA"/>
</dbReference>
<name>A0A835DTG1_9POAL</name>
<keyword evidence="10" id="KW-0245">EGF-like domain</keyword>
<evidence type="ECO:0000313" key="16">
    <source>
        <dbReference type="EMBL" id="KAF8643437.1"/>
    </source>
</evidence>
<gene>
    <name evidence="16" type="ORF">HU200_066868</name>
</gene>
<organism evidence="16 17">
    <name type="scientific">Digitaria exilis</name>
    <dbReference type="NCBI Taxonomy" id="1010633"/>
    <lineage>
        <taxon>Eukaryota</taxon>
        <taxon>Viridiplantae</taxon>
        <taxon>Streptophyta</taxon>
        <taxon>Embryophyta</taxon>
        <taxon>Tracheophyta</taxon>
        <taxon>Spermatophyta</taxon>
        <taxon>Magnoliopsida</taxon>
        <taxon>Liliopsida</taxon>
        <taxon>Poales</taxon>
        <taxon>Poaceae</taxon>
        <taxon>PACMAD clade</taxon>
        <taxon>Panicoideae</taxon>
        <taxon>Panicodae</taxon>
        <taxon>Paniceae</taxon>
        <taxon>Anthephorinae</taxon>
        <taxon>Digitaria</taxon>
    </lineage>
</organism>
<keyword evidence="17" id="KW-1185">Reference proteome</keyword>
<evidence type="ECO:0000256" key="5">
    <source>
        <dbReference type="ARBA" id="ARBA00022741"/>
    </source>
</evidence>
<dbReference type="SMART" id="SM00179">
    <property type="entry name" value="EGF_CA"/>
    <property type="match status" value="1"/>
</dbReference>
<evidence type="ECO:0000256" key="10">
    <source>
        <dbReference type="PROSITE-ProRule" id="PRU00076"/>
    </source>
</evidence>
<keyword evidence="7 11" id="KW-0067">ATP-binding</keyword>
<feature type="binding site" evidence="11">
    <location>
        <position position="487"/>
    </location>
    <ligand>
        <name>ATP</name>
        <dbReference type="ChEBI" id="CHEBI:30616"/>
    </ligand>
</feature>
<dbReference type="Gene3D" id="1.10.510.10">
    <property type="entry name" value="Transferase(Phosphotransferase) domain 1"/>
    <property type="match status" value="1"/>
</dbReference>
<evidence type="ECO:0000256" key="8">
    <source>
        <dbReference type="ARBA" id="ARBA00023157"/>
    </source>
</evidence>
<dbReference type="PROSITE" id="PS00107">
    <property type="entry name" value="PROTEIN_KINASE_ATP"/>
    <property type="match status" value="1"/>
</dbReference>
<dbReference type="SMART" id="SM00181">
    <property type="entry name" value="EGF"/>
    <property type="match status" value="2"/>
</dbReference>
<dbReference type="GO" id="GO:0005524">
    <property type="term" value="F:ATP binding"/>
    <property type="evidence" value="ECO:0007669"/>
    <property type="project" value="UniProtKB-UniRule"/>
</dbReference>
<dbReference type="PROSITE" id="PS50026">
    <property type="entry name" value="EGF_3"/>
    <property type="match status" value="1"/>
</dbReference>
<dbReference type="Gene3D" id="3.30.200.20">
    <property type="entry name" value="Phosphorylase Kinase, domain 1"/>
    <property type="match status" value="1"/>
</dbReference>
<dbReference type="InterPro" id="IPR017441">
    <property type="entry name" value="Protein_kinase_ATP_BS"/>
</dbReference>
<dbReference type="PROSITE" id="PS00010">
    <property type="entry name" value="ASX_HYDROXYL"/>
    <property type="match status" value="1"/>
</dbReference>
<keyword evidence="2" id="KW-0723">Serine/threonine-protein kinase</keyword>
<evidence type="ECO:0000259" key="14">
    <source>
        <dbReference type="PROSITE" id="PS50011"/>
    </source>
</evidence>